<keyword evidence="2" id="KW-0540">Nuclease</keyword>
<dbReference type="EMBL" id="CP126969">
    <property type="protein sequence ID" value="WIM68302.1"/>
    <property type="molecule type" value="Genomic_DNA"/>
</dbReference>
<evidence type="ECO:0000256" key="12">
    <source>
        <dbReference type="ARBA" id="ARBA00034617"/>
    </source>
</evidence>
<dbReference type="Gene3D" id="3.90.320.10">
    <property type="match status" value="1"/>
</dbReference>
<reference evidence="18 19" key="1">
    <citation type="submission" date="2023-05" db="EMBL/GenBank/DDBJ databases">
        <title>Corynebacterium suedekumii sp. nov. and Corynebacterium breve sp. nov. isolated from raw cow's milk.</title>
        <authorList>
            <person name="Baer M.K."/>
            <person name="Mehl L."/>
            <person name="Hellmuth R."/>
            <person name="Marke G."/>
            <person name="Lipski A."/>
        </authorList>
    </citation>
    <scope>NUCLEOTIDE SEQUENCE [LARGE SCALE GENOMIC DNA]</scope>
    <source>
        <strain evidence="18 19">R4</strain>
    </source>
</reference>
<keyword evidence="19" id="KW-1185">Reference proteome</keyword>
<evidence type="ECO:0000256" key="13">
    <source>
        <dbReference type="ARBA" id="ARBA00034808"/>
    </source>
</evidence>
<dbReference type="EC" id="5.6.2.4" evidence="13"/>
<accession>A0ABY8VGU3</accession>
<dbReference type="Gene3D" id="3.40.50.300">
    <property type="entry name" value="P-loop containing nucleotide triphosphate hydrolases"/>
    <property type="match status" value="2"/>
</dbReference>
<evidence type="ECO:0000256" key="6">
    <source>
        <dbReference type="ARBA" id="ARBA00022806"/>
    </source>
</evidence>
<dbReference type="InterPro" id="IPR038726">
    <property type="entry name" value="PDDEXK_AddAB-type"/>
</dbReference>
<dbReference type="PANTHER" id="PTHR11070:SF59">
    <property type="entry name" value="DNA 3'-5' HELICASE"/>
    <property type="match status" value="1"/>
</dbReference>
<dbReference type="InterPro" id="IPR013986">
    <property type="entry name" value="DExx_box_DNA_helicase_dom_sf"/>
</dbReference>
<evidence type="ECO:0000256" key="2">
    <source>
        <dbReference type="ARBA" id="ARBA00022722"/>
    </source>
</evidence>
<evidence type="ECO:0000256" key="15">
    <source>
        <dbReference type="PROSITE-ProRule" id="PRU00560"/>
    </source>
</evidence>
<comment type="catalytic activity">
    <reaction evidence="12">
        <text>Couples ATP hydrolysis with the unwinding of duplex DNA by translocating in the 3'-5' direction.</text>
        <dbReference type="EC" id="5.6.2.4"/>
    </reaction>
</comment>
<keyword evidence="10" id="KW-0234">DNA repair</keyword>
<dbReference type="InterPro" id="IPR014016">
    <property type="entry name" value="UvrD-like_ATP-bd"/>
</dbReference>
<comment type="similarity">
    <text evidence="1">Belongs to the helicase family. UvrD subfamily.</text>
</comment>
<keyword evidence="6 15" id="KW-0347">Helicase</keyword>
<evidence type="ECO:0000313" key="18">
    <source>
        <dbReference type="EMBL" id="WIM68302.1"/>
    </source>
</evidence>
<keyword evidence="8 15" id="KW-0067">ATP-binding</keyword>
<dbReference type="GO" id="GO:0016787">
    <property type="term" value="F:hydrolase activity"/>
    <property type="evidence" value="ECO:0007669"/>
    <property type="project" value="UniProtKB-KW"/>
</dbReference>
<evidence type="ECO:0000256" key="10">
    <source>
        <dbReference type="ARBA" id="ARBA00023204"/>
    </source>
</evidence>
<feature type="domain" description="UvrD-like helicase C-terminal" evidence="17">
    <location>
        <begin position="275"/>
        <end position="570"/>
    </location>
</feature>
<dbReference type="Proteomes" id="UP001225598">
    <property type="component" value="Chromosome"/>
</dbReference>
<gene>
    <name evidence="18" type="ORF">QP027_02555</name>
</gene>
<dbReference type="InterPro" id="IPR000212">
    <property type="entry name" value="DNA_helicase_UvrD/REP"/>
</dbReference>
<dbReference type="PROSITE" id="PS51217">
    <property type="entry name" value="UVRD_HELICASE_CTER"/>
    <property type="match status" value="1"/>
</dbReference>
<dbReference type="Pfam" id="PF13361">
    <property type="entry name" value="UvrD_C"/>
    <property type="match status" value="1"/>
</dbReference>
<evidence type="ECO:0000256" key="1">
    <source>
        <dbReference type="ARBA" id="ARBA00009922"/>
    </source>
</evidence>
<feature type="domain" description="UvrD-like helicase ATP-binding" evidence="16">
    <location>
        <begin position="22"/>
        <end position="311"/>
    </location>
</feature>
<dbReference type="InterPro" id="IPR011604">
    <property type="entry name" value="PDDEXK-like_dom_sf"/>
</dbReference>
<evidence type="ECO:0000256" key="4">
    <source>
        <dbReference type="ARBA" id="ARBA00022763"/>
    </source>
</evidence>
<sequence>MPNVPEIQLPPNPTTYLVPRVRSVDEREWDFELPTKGLWKVTGEAGSGVSSFLIDTVMHALRSGADPDGILVVTTSKESGARLRRELSDRVANSGFVANEPLVRSVHSLAFALLRQGSDKQIRLISGAEQDAVIRDLLRGNAEFGTGSWPAELRPALTFVGFARQLRDFLLRVVERRMTPETLRELGRLHQRPMWSAAGDFLDEYNQVMKLWGTDSYSASELVAQVLQAPFTSQWHTVLVDDAQHLDPASAELVARLLETADLGVVGGDAEQSVFHFRGGSPKFFAELQAPTIHLGSTRRIPTREVIEVSSATAHNATIADRVRRAHLEDEVPWRDIAVVVRSSGMIEPVRRTLLAAGVPVSLNPTDVVLSEQRIVAAMVLGLRALIEDLTVSEWRDLLLGPVGGADPVTLRRLLRGLRRFDPATRAEVTLQKVIDPRRPLPEFGAMLTQREIDILLRIRSVLEAGQTSVAAEASVEEILWAVWNATGLSQRLMAVALRGGATGSQADRDLDAMMTLFDAAGDFAERRESAGLEAFISHINDQELPTGVRDRRTATPDAVALLTAHGVAGREFSHVLVAGVQEGSWPSLGETGSLFGQEDVIDLLDSGVDPNVPVSHSADRLKEERRLFHVATTRATSACLVTTINAPEDAEPQDPSRFVDEFRKRFGLQAQKAETDETDMTDLNETGVRVLAHDHLVAELRRVLINPELTEETRRQASRQLARLVEAGVPGVHPDEWATTTTPSSELPLPARKALSPSRIEALLACPLRAVLEETIEQTGTIQMIRGSLVHAYFEAIGNGADEDMARRATLEAYLEIRDVPRWKEAQDLESFERILDRTSAWLTNTRSAFETVGSEVEVNVAVTKDLTIRGRIDRLEKDGDGAAVIIDLKTGKYAPTADQTRDNPQLTAYQLALSHGVLDGDRVVTAPPGDSPLSCGGAALVYPAVDSSSITTREQVAKTAEELQDFADLITPLTNEMQGPHLTARTGDHCTFCQVRHICPVQPEGKDITRG</sequence>
<evidence type="ECO:0000256" key="11">
    <source>
        <dbReference type="ARBA" id="ARBA00023235"/>
    </source>
</evidence>
<dbReference type="Pfam" id="PF12705">
    <property type="entry name" value="PDDEXK_1"/>
    <property type="match status" value="1"/>
</dbReference>
<dbReference type="InterPro" id="IPR014017">
    <property type="entry name" value="DNA_helicase_UvrD-like_C"/>
</dbReference>
<protein>
    <recommendedName>
        <fullName evidence="13">DNA 3'-5' helicase</fullName>
        <ecNumber evidence="13">5.6.2.4</ecNumber>
    </recommendedName>
</protein>
<evidence type="ECO:0000256" key="14">
    <source>
        <dbReference type="ARBA" id="ARBA00048988"/>
    </source>
</evidence>
<name>A0ABY8VGU3_9CORY</name>
<organism evidence="18 19">
    <name type="scientific">Corynebacterium breve</name>
    <dbReference type="NCBI Taxonomy" id="3049799"/>
    <lineage>
        <taxon>Bacteria</taxon>
        <taxon>Bacillati</taxon>
        <taxon>Actinomycetota</taxon>
        <taxon>Actinomycetes</taxon>
        <taxon>Mycobacteriales</taxon>
        <taxon>Corynebacteriaceae</taxon>
        <taxon>Corynebacterium</taxon>
    </lineage>
</organism>
<dbReference type="RefSeq" id="WP_284825753.1">
    <property type="nucleotide sequence ID" value="NZ_CP126969.1"/>
</dbReference>
<evidence type="ECO:0000259" key="16">
    <source>
        <dbReference type="PROSITE" id="PS51198"/>
    </source>
</evidence>
<dbReference type="InterPro" id="IPR027417">
    <property type="entry name" value="P-loop_NTPase"/>
</dbReference>
<evidence type="ECO:0000259" key="17">
    <source>
        <dbReference type="PROSITE" id="PS51217"/>
    </source>
</evidence>
<dbReference type="PROSITE" id="PS51198">
    <property type="entry name" value="UVRD_HELICASE_ATP_BIND"/>
    <property type="match status" value="1"/>
</dbReference>
<comment type="catalytic activity">
    <reaction evidence="14">
        <text>ATP + H2O = ADP + phosphate + H(+)</text>
        <dbReference type="Rhea" id="RHEA:13065"/>
        <dbReference type="ChEBI" id="CHEBI:15377"/>
        <dbReference type="ChEBI" id="CHEBI:15378"/>
        <dbReference type="ChEBI" id="CHEBI:30616"/>
        <dbReference type="ChEBI" id="CHEBI:43474"/>
        <dbReference type="ChEBI" id="CHEBI:456216"/>
        <dbReference type="EC" id="5.6.2.4"/>
    </reaction>
</comment>
<evidence type="ECO:0000256" key="8">
    <source>
        <dbReference type="ARBA" id="ARBA00022840"/>
    </source>
</evidence>
<evidence type="ECO:0000256" key="5">
    <source>
        <dbReference type="ARBA" id="ARBA00022801"/>
    </source>
</evidence>
<evidence type="ECO:0000256" key="3">
    <source>
        <dbReference type="ARBA" id="ARBA00022741"/>
    </source>
</evidence>
<dbReference type="Pfam" id="PF00580">
    <property type="entry name" value="UvrD-helicase"/>
    <property type="match status" value="1"/>
</dbReference>
<keyword evidence="9" id="KW-0238">DNA-binding</keyword>
<dbReference type="PANTHER" id="PTHR11070">
    <property type="entry name" value="UVRD / RECB / PCRA DNA HELICASE FAMILY MEMBER"/>
    <property type="match status" value="1"/>
</dbReference>
<evidence type="ECO:0000256" key="7">
    <source>
        <dbReference type="ARBA" id="ARBA00022839"/>
    </source>
</evidence>
<evidence type="ECO:0000313" key="19">
    <source>
        <dbReference type="Proteomes" id="UP001225598"/>
    </source>
</evidence>
<proteinExistence type="inferred from homology"/>
<evidence type="ECO:0000256" key="9">
    <source>
        <dbReference type="ARBA" id="ARBA00023125"/>
    </source>
</evidence>
<dbReference type="Gene3D" id="1.10.10.160">
    <property type="match status" value="1"/>
</dbReference>
<keyword evidence="3 15" id="KW-0547">Nucleotide-binding</keyword>
<dbReference type="SUPFAM" id="SSF52540">
    <property type="entry name" value="P-loop containing nucleoside triphosphate hydrolases"/>
    <property type="match status" value="1"/>
</dbReference>
<keyword evidence="11" id="KW-0413">Isomerase</keyword>
<keyword evidence="5 15" id="KW-0378">Hydrolase</keyword>
<dbReference type="GO" id="GO:0004386">
    <property type="term" value="F:helicase activity"/>
    <property type="evidence" value="ECO:0007669"/>
    <property type="project" value="UniProtKB-KW"/>
</dbReference>
<keyword evidence="7" id="KW-0269">Exonuclease</keyword>
<keyword evidence="4" id="KW-0227">DNA damage</keyword>
<feature type="binding site" evidence="15">
    <location>
        <begin position="43"/>
        <end position="50"/>
    </location>
    <ligand>
        <name>ATP</name>
        <dbReference type="ChEBI" id="CHEBI:30616"/>
    </ligand>
</feature>
<dbReference type="Gene3D" id="1.10.486.10">
    <property type="entry name" value="PCRA, domain 4"/>
    <property type="match status" value="1"/>
</dbReference>